<dbReference type="Proteomes" id="UP001281410">
    <property type="component" value="Unassembled WGS sequence"/>
</dbReference>
<reference evidence="2" key="1">
    <citation type="journal article" date="2023" name="Plant J.">
        <title>Genome sequences and population genomics provide insights into the demographic history, inbreeding, and mutation load of two 'living fossil' tree species of Dipteronia.</title>
        <authorList>
            <person name="Feng Y."/>
            <person name="Comes H.P."/>
            <person name="Chen J."/>
            <person name="Zhu S."/>
            <person name="Lu R."/>
            <person name="Zhang X."/>
            <person name="Li P."/>
            <person name="Qiu J."/>
            <person name="Olsen K.M."/>
            <person name="Qiu Y."/>
        </authorList>
    </citation>
    <scope>NUCLEOTIDE SEQUENCE</scope>
    <source>
        <strain evidence="2">NBL</strain>
    </source>
</reference>
<feature type="compositionally biased region" description="Basic and acidic residues" evidence="1">
    <location>
        <begin position="1"/>
        <end position="12"/>
    </location>
</feature>
<accession>A0AAE0A201</accession>
<sequence length="133" mass="14486">MKKLAENQRIREAAVSSMSSQPQKTVMEGGNKSSSTGTTQKKWRLLLVVHRASQIIVSSSKADKADHKEPTEIVQGLPTSTDHSQVSIDVSFDASNGIPGDEKHLCPRRIHKEGQAHPAQGFLEVLSRSSPSM</sequence>
<feature type="region of interest" description="Disordered" evidence="1">
    <location>
        <begin position="111"/>
        <end position="133"/>
    </location>
</feature>
<feature type="compositionally biased region" description="Polar residues" evidence="1">
    <location>
        <begin position="31"/>
        <end position="40"/>
    </location>
</feature>
<comment type="caution">
    <text evidence="2">The sequence shown here is derived from an EMBL/GenBank/DDBJ whole genome shotgun (WGS) entry which is preliminary data.</text>
</comment>
<feature type="region of interest" description="Disordered" evidence="1">
    <location>
        <begin position="1"/>
        <end position="40"/>
    </location>
</feature>
<evidence type="ECO:0000313" key="2">
    <source>
        <dbReference type="EMBL" id="KAK3198812.1"/>
    </source>
</evidence>
<gene>
    <name evidence="2" type="ORF">Dsin_022227</name>
</gene>
<keyword evidence="3" id="KW-1185">Reference proteome</keyword>
<protein>
    <submittedName>
        <fullName evidence="2">Uncharacterized protein</fullName>
    </submittedName>
</protein>
<dbReference type="EMBL" id="JANJYJ010000007">
    <property type="protein sequence ID" value="KAK3198812.1"/>
    <property type="molecule type" value="Genomic_DNA"/>
</dbReference>
<feature type="region of interest" description="Disordered" evidence="1">
    <location>
        <begin position="58"/>
        <end position="82"/>
    </location>
</feature>
<feature type="compositionally biased region" description="Basic and acidic residues" evidence="1">
    <location>
        <begin position="61"/>
        <end position="71"/>
    </location>
</feature>
<name>A0AAE0A201_9ROSI</name>
<evidence type="ECO:0000256" key="1">
    <source>
        <dbReference type="SAM" id="MobiDB-lite"/>
    </source>
</evidence>
<dbReference type="AlphaFoldDB" id="A0AAE0A201"/>
<proteinExistence type="predicted"/>
<organism evidence="2 3">
    <name type="scientific">Dipteronia sinensis</name>
    <dbReference type="NCBI Taxonomy" id="43782"/>
    <lineage>
        <taxon>Eukaryota</taxon>
        <taxon>Viridiplantae</taxon>
        <taxon>Streptophyta</taxon>
        <taxon>Embryophyta</taxon>
        <taxon>Tracheophyta</taxon>
        <taxon>Spermatophyta</taxon>
        <taxon>Magnoliopsida</taxon>
        <taxon>eudicotyledons</taxon>
        <taxon>Gunneridae</taxon>
        <taxon>Pentapetalae</taxon>
        <taxon>rosids</taxon>
        <taxon>malvids</taxon>
        <taxon>Sapindales</taxon>
        <taxon>Sapindaceae</taxon>
        <taxon>Hippocastanoideae</taxon>
        <taxon>Acereae</taxon>
        <taxon>Dipteronia</taxon>
    </lineage>
</organism>
<evidence type="ECO:0000313" key="3">
    <source>
        <dbReference type="Proteomes" id="UP001281410"/>
    </source>
</evidence>